<dbReference type="AlphaFoldDB" id="A0A4D6GTL9"/>
<sequence length="170" mass="17763">MIAVLADTHSDTDHALTGHARQAVADADTVVHAGDFTTESSLDAFHDAATRLHAVHGNADSPAVRDRLPPARTITTAGLRIALTHREPGGDTALSLFGRERGADIVVSGHTHTPTLTTTPTAVLLNPGSHADPRGSPAAHATLHPTDHGVRIAISTRDGDTIRSTHVSRD</sequence>
<dbReference type="EC" id="3.1.4.-" evidence="1"/>
<dbReference type="GO" id="GO:0046872">
    <property type="term" value="F:metal ion binding"/>
    <property type="evidence" value="ECO:0007669"/>
    <property type="project" value="UniProtKB-KW"/>
</dbReference>
<evidence type="ECO:0000313" key="5">
    <source>
        <dbReference type="Proteomes" id="UP000296216"/>
    </source>
</evidence>
<feature type="domain" description="Calcineurin-like phosphoesterase" evidence="2">
    <location>
        <begin position="2"/>
        <end position="143"/>
    </location>
</feature>
<dbReference type="InterPro" id="IPR000979">
    <property type="entry name" value="Phosphodiesterase_MJ0936/Vps29"/>
</dbReference>
<comment type="cofactor">
    <cofactor evidence="1">
        <name>a divalent metal cation</name>
        <dbReference type="ChEBI" id="CHEBI:60240"/>
    </cofactor>
</comment>
<keyword evidence="1" id="KW-0479">Metal-binding</keyword>
<dbReference type="GO" id="GO:0016787">
    <property type="term" value="F:hydrolase activity"/>
    <property type="evidence" value="ECO:0007669"/>
    <property type="project" value="UniProtKB-UniRule"/>
</dbReference>
<dbReference type="InterPro" id="IPR029052">
    <property type="entry name" value="Metallo-depent_PP-like"/>
</dbReference>
<evidence type="ECO:0000313" key="4">
    <source>
        <dbReference type="EMBL" id="TYO82275.1"/>
    </source>
</evidence>
<organism evidence="3 5">
    <name type="scientific">Halobacterium salinarum (strain ATCC 33171 / DSM 3754 / JCM 8978 / NBRC 102687 / NCIMB 764 / 91-R6)</name>
    <dbReference type="NCBI Taxonomy" id="2597657"/>
    <lineage>
        <taxon>Archaea</taxon>
        <taxon>Methanobacteriati</taxon>
        <taxon>Methanobacteriota</taxon>
        <taxon>Stenosarchaea group</taxon>
        <taxon>Halobacteria</taxon>
        <taxon>Halobacteriales</taxon>
        <taxon>Halobacteriaceae</taxon>
        <taxon>Halobacterium</taxon>
    </lineage>
</organism>
<dbReference type="GeneID" id="39853903"/>
<reference evidence="3" key="3">
    <citation type="journal article" name="MicrobiologyOpen">
        <title>Whole-genome comparison between the type strain of Halobacterium salinarum (DSM 3754(T)) and the laboratory strains R1 and NRC-1.</title>
        <authorList>
            <person name="Pfeiffer F."/>
            <person name="Losensky G."/>
            <person name="Marchfelder A."/>
            <person name="Habermann B."/>
            <person name="Dyall-Smith M."/>
        </authorList>
    </citation>
    <scope>NUCLEOTIDE SEQUENCE</scope>
    <source>
        <strain evidence="3">91-R6</strain>
    </source>
</reference>
<dbReference type="SUPFAM" id="SSF56300">
    <property type="entry name" value="Metallo-dependent phosphatases"/>
    <property type="match status" value="1"/>
</dbReference>
<evidence type="ECO:0000256" key="1">
    <source>
        <dbReference type="RuleBase" id="RU362039"/>
    </source>
</evidence>
<evidence type="ECO:0000313" key="6">
    <source>
        <dbReference type="Proteomes" id="UP000323075"/>
    </source>
</evidence>
<dbReference type="CDD" id="cd00841">
    <property type="entry name" value="MPP_YfcE"/>
    <property type="match status" value="1"/>
</dbReference>
<dbReference type="Pfam" id="PF12850">
    <property type="entry name" value="Metallophos_2"/>
    <property type="match status" value="1"/>
</dbReference>
<dbReference type="EMBL" id="CP038631">
    <property type="protein sequence ID" value="QCC43778.1"/>
    <property type="molecule type" value="Genomic_DNA"/>
</dbReference>
<evidence type="ECO:0000313" key="3">
    <source>
        <dbReference type="EMBL" id="QCC43778.1"/>
    </source>
</evidence>
<dbReference type="Proteomes" id="UP000323075">
    <property type="component" value="Unassembled WGS sequence"/>
</dbReference>
<gene>
    <name evidence="4" type="ORF">APQ99_00794</name>
    <name evidence="3" type="ORF">HBSAL_00155</name>
</gene>
<dbReference type="InterPro" id="IPR024654">
    <property type="entry name" value="Calcineurin-like_PHP_lpxH"/>
</dbReference>
<keyword evidence="3" id="KW-0378">Hydrolase</keyword>
<reference evidence="3 5" key="1">
    <citation type="journal article" date="2019" name="Microbiol. Resour. Announc.">
        <title>The Genome Sequence of the Halobacterium salinarum Type Strain Is Closely Related to That of Laboratory Strains NRC-1 and R1.</title>
        <authorList>
            <person name="Pfeiffer F."/>
            <person name="Marchfelder A."/>
            <person name="Habermann B."/>
            <person name="Dyall-Smith M.L."/>
        </authorList>
    </citation>
    <scope>NUCLEOTIDE SEQUENCE [LARGE SCALE GENOMIC DNA]</scope>
    <source>
        <strain evidence="3">91-R6</strain>
        <strain evidence="5">ATCC 33171 / DSM 3754 / JCM 8978 / NBRC 102687 / NCIMB 764 / 91-R6</strain>
    </source>
</reference>
<name>A0A4D6GTL9_HALS9</name>
<dbReference type="RefSeq" id="WP_136360921.1">
    <property type="nucleotide sequence ID" value="NZ_VRYN01000001.1"/>
</dbReference>
<dbReference type="Gene3D" id="3.60.21.10">
    <property type="match status" value="1"/>
</dbReference>
<proteinExistence type="inferred from homology"/>
<accession>A0A4D6GTL9</accession>
<evidence type="ECO:0000259" key="2">
    <source>
        <dbReference type="Pfam" id="PF12850"/>
    </source>
</evidence>
<dbReference type="PANTHER" id="PTHR11124">
    <property type="entry name" value="VACUOLAR SORTING PROTEIN VPS29"/>
    <property type="match status" value="1"/>
</dbReference>
<dbReference type="NCBIfam" id="TIGR00040">
    <property type="entry name" value="yfcE"/>
    <property type="match status" value="1"/>
</dbReference>
<dbReference type="Proteomes" id="UP000296216">
    <property type="component" value="Chromosome"/>
</dbReference>
<comment type="similarity">
    <text evidence="1">Belongs to the metallophosphoesterase superfamily. YfcE family.</text>
</comment>
<protein>
    <recommendedName>
        <fullName evidence="1">Phosphoesterase</fullName>
        <ecNumber evidence="1">3.1.4.-</ecNumber>
    </recommendedName>
</protein>
<dbReference type="EMBL" id="VRYN01000001">
    <property type="protein sequence ID" value="TYO82275.1"/>
    <property type="molecule type" value="Genomic_DNA"/>
</dbReference>
<reference evidence="4 6" key="2">
    <citation type="submission" date="2019-07" db="EMBL/GenBank/DDBJ databases">
        <title>Genomic Encyclopedia of Archaeal and Bacterial Type Strains, Phase II (KMG-II): from individual species to whole genera.</title>
        <authorList>
            <person name="Goeker M."/>
        </authorList>
    </citation>
    <scope>NUCLEOTIDE SEQUENCE [LARGE SCALE GENOMIC DNA]</scope>
    <source>
        <strain evidence="4 6">DSM 3754</strain>
    </source>
</reference>
<dbReference type="InterPro" id="IPR041802">
    <property type="entry name" value="MPP_YfcE"/>
</dbReference>